<dbReference type="GO" id="GO:0001508">
    <property type="term" value="P:action potential"/>
    <property type="evidence" value="ECO:0000318"/>
    <property type="project" value="GO_Central"/>
</dbReference>
<feature type="transmembrane region" description="Helical" evidence="8">
    <location>
        <begin position="12"/>
        <end position="33"/>
    </location>
</feature>
<dbReference type="GO" id="GO:0005251">
    <property type="term" value="F:delayed rectifier potassium channel activity"/>
    <property type="evidence" value="ECO:0000318"/>
    <property type="project" value="GO_Central"/>
</dbReference>
<dbReference type="HOGENOM" id="CLU_037255_0_0_1"/>
<dbReference type="SUPFAM" id="SSF81324">
    <property type="entry name" value="Voltage-gated potassium channels"/>
    <property type="match status" value="1"/>
</dbReference>
<dbReference type="EMBL" id="DS469845">
    <property type="protein sequence ID" value="EDO32177.1"/>
    <property type="molecule type" value="Genomic_DNA"/>
</dbReference>
<evidence type="ECO:0000256" key="3">
    <source>
        <dbReference type="ARBA" id="ARBA00022692"/>
    </source>
</evidence>
<feature type="domain" description="Potassium channel" evidence="9">
    <location>
        <begin position="186"/>
        <end position="238"/>
    </location>
</feature>
<dbReference type="Proteomes" id="UP000001593">
    <property type="component" value="Unassembled WGS sequence"/>
</dbReference>
<dbReference type="eggNOG" id="KOG1545">
    <property type="taxonomic scope" value="Eukaryota"/>
</dbReference>
<comment type="subcellular location">
    <subcellularLocation>
        <location evidence="1">Membrane</location>
        <topology evidence="1">Multi-pass membrane protein</topology>
    </subcellularLocation>
</comment>
<dbReference type="SUPFAM" id="SSF53850">
    <property type="entry name" value="Periplasmic binding protein-like II"/>
    <property type="match status" value="1"/>
</dbReference>
<keyword evidence="6 8" id="KW-0472">Membrane</keyword>
<evidence type="ECO:0000256" key="1">
    <source>
        <dbReference type="ARBA" id="ARBA00004141"/>
    </source>
</evidence>
<keyword evidence="7" id="KW-0407">Ion channel</keyword>
<dbReference type="InterPro" id="IPR028325">
    <property type="entry name" value="VG_K_chnl"/>
</dbReference>
<dbReference type="GO" id="GO:0016020">
    <property type="term" value="C:membrane"/>
    <property type="evidence" value="ECO:0000318"/>
    <property type="project" value="GO_Central"/>
</dbReference>
<evidence type="ECO:0000313" key="10">
    <source>
        <dbReference type="EMBL" id="EDO32177.1"/>
    </source>
</evidence>
<reference evidence="10 11" key="1">
    <citation type="journal article" date="2007" name="Science">
        <title>Sea anemone genome reveals ancestral eumetazoan gene repertoire and genomic organization.</title>
        <authorList>
            <person name="Putnam N.H."/>
            <person name="Srivastava M."/>
            <person name="Hellsten U."/>
            <person name="Dirks B."/>
            <person name="Chapman J."/>
            <person name="Salamov A."/>
            <person name="Terry A."/>
            <person name="Shapiro H."/>
            <person name="Lindquist E."/>
            <person name="Kapitonov V.V."/>
            <person name="Jurka J."/>
            <person name="Genikhovich G."/>
            <person name="Grigoriev I.V."/>
            <person name="Lucas S.M."/>
            <person name="Steele R.E."/>
            <person name="Finnerty J.R."/>
            <person name="Technau U."/>
            <person name="Martindale M.Q."/>
            <person name="Rokhsar D.S."/>
        </authorList>
    </citation>
    <scope>NUCLEOTIDE SEQUENCE [LARGE SCALE GENOMIC DNA]</scope>
    <source>
        <strain evidence="11">CH2 X CH6</strain>
    </source>
</reference>
<keyword evidence="4 8" id="KW-1133">Transmembrane helix</keyword>
<feature type="transmembrane region" description="Helical" evidence="8">
    <location>
        <begin position="387"/>
        <end position="409"/>
    </location>
</feature>
<dbReference type="GO" id="GO:0008076">
    <property type="term" value="C:voltage-gated potassium channel complex"/>
    <property type="evidence" value="ECO:0000318"/>
    <property type="project" value="GO_Central"/>
</dbReference>
<evidence type="ECO:0000256" key="8">
    <source>
        <dbReference type="SAM" id="Phobius"/>
    </source>
</evidence>
<feature type="transmembrane region" description="Helical" evidence="8">
    <location>
        <begin position="214"/>
        <end position="239"/>
    </location>
</feature>
<dbReference type="InterPro" id="IPR013099">
    <property type="entry name" value="K_chnl_dom"/>
</dbReference>
<dbReference type="InParanoid" id="A7SVV4"/>
<evidence type="ECO:0000256" key="2">
    <source>
        <dbReference type="ARBA" id="ARBA00022448"/>
    </source>
</evidence>
<keyword evidence="11" id="KW-1185">Reference proteome</keyword>
<dbReference type="Pfam" id="PF07885">
    <property type="entry name" value="Ion_trans_2"/>
    <property type="match status" value="1"/>
</dbReference>
<proteinExistence type="predicted"/>
<evidence type="ECO:0000313" key="11">
    <source>
        <dbReference type="Proteomes" id="UP000001593"/>
    </source>
</evidence>
<evidence type="ECO:0000256" key="4">
    <source>
        <dbReference type="ARBA" id="ARBA00022989"/>
    </source>
</evidence>
<dbReference type="Gene3D" id="3.40.190.10">
    <property type="entry name" value="Periplasmic binding protein-like II"/>
    <property type="match status" value="1"/>
</dbReference>
<evidence type="ECO:0000259" key="9">
    <source>
        <dbReference type="Pfam" id="PF07885"/>
    </source>
</evidence>
<keyword evidence="2" id="KW-0813">Transport</keyword>
<dbReference type="PRINTS" id="PR00169">
    <property type="entry name" value="KCHANNEL"/>
</dbReference>
<accession>A7SVV4</accession>
<dbReference type="GO" id="GO:0071805">
    <property type="term" value="P:potassium ion transmembrane transport"/>
    <property type="evidence" value="ECO:0000318"/>
    <property type="project" value="GO_Central"/>
</dbReference>
<dbReference type="PhylomeDB" id="A7SVV4"/>
<dbReference type="PANTHER" id="PTHR11537:SF252">
    <property type="entry name" value="POTASSIUM VOLTAGE-GATED CHANNEL PROTEIN SHAW"/>
    <property type="match status" value="1"/>
</dbReference>
<dbReference type="AlphaFoldDB" id="A7SVV4"/>
<dbReference type="STRING" id="45351.A7SVV4"/>
<evidence type="ECO:0000256" key="6">
    <source>
        <dbReference type="ARBA" id="ARBA00023136"/>
    </source>
</evidence>
<keyword evidence="5" id="KW-0406">Ion transport</keyword>
<name>A7SVV4_NEMVE</name>
<dbReference type="Gene3D" id="1.10.287.70">
    <property type="match status" value="1"/>
</dbReference>
<evidence type="ECO:0000256" key="5">
    <source>
        <dbReference type="ARBA" id="ARBA00023065"/>
    </source>
</evidence>
<organism evidence="10 11">
    <name type="scientific">Nematostella vectensis</name>
    <name type="common">Starlet sea anemone</name>
    <dbReference type="NCBI Taxonomy" id="45351"/>
    <lineage>
        <taxon>Eukaryota</taxon>
        <taxon>Metazoa</taxon>
        <taxon>Cnidaria</taxon>
        <taxon>Anthozoa</taxon>
        <taxon>Hexacorallia</taxon>
        <taxon>Actiniaria</taxon>
        <taxon>Edwardsiidae</taxon>
        <taxon>Nematostella</taxon>
    </lineage>
</organism>
<dbReference type="PANTHER" id="PTHR11537">
    <property type="entry name" value="VOLTAGE-GATED POTASSIUM CHANNEL"/>
    <property type="match status" value="1"/>
</dbReference>
<protein>
    <recommendedName>
        <fullName evidence="9">Potassium channel domain-containing protein</fullName>
    </recommendedName>
</protein>
<evidence type="ECO:0000256" key="7">
    <source>
        <dbReference type="ARBA" id="ARBA00023303"/>
    </source>
</evidence>
<keyword evidence="3 8" id="KW-0812">Transmembrane</keyword>
<sequence length="486" mass="55349">MLKVNTIKTGLWWILLICAFGSQFTDATISIIASSDTSNLSTKFNSYRNATNLTLQERCKQGLPLSIAVYPYPPYVRVKPGAELNNGLRRYTLTGMIPELLSSLLNSCCHPNTKVEFGTVLPSLRAAENILFDKFFDVVFPIYGYDVIEYAFRGHVFVRLFQAPSVVLLEHTSNSKEFPPSFFEGTWEGFWWALVTMTTVGYGDRTPKSRFGRVFAMLWILTGVTTISIFTALVTSSLWASTTPNFRLHGSVIGAINGSEEYRLAVNLNAEVKAFSKVEPMLNNLSNHVIDGAMIDNYVITEHLEMLTAGHMRTEETMYYPITYGMTMSRDSGDFENCVNWMLHNYPGTRHQATARNLKPLKNPADKVSAQFRAAEGLFFKEKTFEIVTYSGMAVVGVFILTGVVWEYFWRRPKLTKHLAPPEIDEKPRYSKDDSDAQMLDSGIQRRQELKRMISKYRAYQEEWIRGVQEVCDERAIRNTSELMNQ</sequence>
<gene>
    <name evidence="10" type="ORF">NEMVEDRAFT_v1g247709</name>
</gene>